<comment type="subcellular location">
    <subcellularLocation>
        <location evidence="1 7">Cell membrane</location>
        <topology evidence="1 7">Multi-pass membrane protein</topology>
    </subcellularLocation>
</comment>
<evidence type="ECO:0000313" key="9">
    <source>
        <dbReference type="Proteomes" id="UP000824107"/>
    </source>
</evidence>
<keyword evidence="4 7" id="KW-0812">Transmembrane</keyword>
<evidence type="ECO:0000256" key="2">
    <source>
        <dbReference type="ARBA" id="ARBA00022475"/>
    </source>
</evidence>
<evidence type="ECO:0000256" key="5">
    <source>
        <dbReference type="ARBA" id="ARBA00022989"/>
    </source>
</evidence>
<comment type="similarity">
    <text evidence="7">Belongs to the UPF0761 family.</text>
</comment>
<protein>
    <recommendedName>
        <fullName evidence="7">UPF0761 membrane protein IAD20_01665</fullName>
    </recommendedName>
</protein>
<feature type="transmembrane region" description="Helical" evidence="7">
    <location>
        <begin position="130"/>
        <end position="149"/>
    </location>
</feature>
<dbReference type="GO" id="GO:0005886">
    <property type="term" value="C:plasma membrane"/>
    <property type="evidence" value="ECO:0007669"/>
    <property type="project" value="UniProtKB-SubCell"/>
</dbReference>
<keyword evidence="3" id="KW-0997">Cell inner membrane</keyword>
<dbReference type="PANTHER" id="PTHR30213:SF0">
    <property type="entry name" value="UPF0761 MEMBRANE PROTEIN YIHY"/>
    <property type="match status" value="1"/>
</dbReference>
<accession>A0A9D1M336</accession>
<dbReference type="PANTHER" id="PTHR30213">
    <property type="entry name" value="INNER MEMBRANE PROTEIN YHJD"/>
    <property type="match status" value="1"/>
</dbReference>
<dbReference type="InterPro" id="IPR017039">
    <property type="entry name" value="Virul_fac_BrkB"/>
</dbReference>
<name>A0A9D1M336_9PROT</name>
<feature type="transmembrane region" description="Helical" evidence="7">
    <location>
        <begin position="235"/>
        <end position="263"/>
    </location>
</feature>
<evidence type="ECO:0000256" key="1">
    <source>
        <dbReference type="ARBA" id="ARBA00004651"/>
    </source>
</evidence>
<dbReference type="Proteomes" id="UP000824107">
    <property type="component" value="Unassembled WGS sequence"/>
</dbReference>
<dbReference type="NCBIfam" id="TIGR00765">
    <property type="entry name" value="yihY_not_rbn"/>
    <property type="match status" value="1"/>
</dbReference>
<dbReference type="AlphaFoldDB" id="A0A9D1M336"/>
<reference evidence="8" key="1">
    <citation type="submission" date="2020-10" db="EMBL/GenBank/DDBJ databases">
        <authorList>
            <person name="Gilroy R."/>
        </authorList>
    </citation>
    <scope>NUCLEOTIDE SEQUENCE</scope>
    <source>
        <strain evidence="8">ChiW3-316</strain>
    </source>
</reference>
<evidence type="ECO:0000256" key="3">
    <source>
        <dbReference type="ARBA" id="ARBA00022519"/>
    </source>
</evidence>
<keyword evidence="5 7" id="KW-1133">Transmembrane helix</keyword>
<reference evidence="8" key="2">
    <citation type="journal article" date="2021" name="PeerJ">
        <title>Extensive microbial diversity within the chicken gut microbiome revealed by metagenomics and culture.</title>
        <authorList>
            <person name="Gilroy R."/>
            <person name="Ravi A."/>
            <person name="Getino M."/>
            <person name="Pursley I."/>
            <person name="Horton D.L."/>
            <person name="Alikhan N.F."/>
            <person name="Baker D."/>
            <person name="Gharbi K."/>
            <person name="Hall N."/>
            <person name="Watson M."/>
            <person name="Adriaenssens E.M."/>
            <person name="Foster-Nyarko E."/>
            <person name="Jarju S."/>
            <person name="Secka A."/>
            <person name="Antonio M."/>
            <person name="Oren A."/>
            <person name="Chaudhuri R.R."/>
            <person name="La Ragione R."/>
            <person name="Hildebrand F."/>
            <person name="Pallen M.J."/>
        </authorList>
    </citation>
    <scope>NUCLEOTIDE SEQUENCE</scope>
    <source>
        <strain evidence="8">ChiW3-316</strain>
    </source>
</reference>
<feature type="transmembrane region" description="Helical" evidence="7">
    <location>
        <begin position="21"/>
        <end position="47"/>
    </location>
</feature>
<dbReference type="EMBL" id="DVNC01000015">
    <property type="protein sequence ID" value="HIU52770.1"/>
    <property type="molecule type" value="Genomic_DNA"/>
</dbReference>
<dbReference type="Pfam" id="PF03631">
    <property type="entry name" value="Virul_fac_BrkB"/>
    <property type="match status" value="1"/>
</dbReference>
<dbReference type="InterPro" id="IPR023679">
    <property type="entry name" value="UPF0761_bac"/>
</dbReference>
<feature type="transmembrane region" description="Helical" evidence="7">
    <location>
        <begin position="90"/>
        <end position="109"/>
    </location>
</feature>
<keyword evidence="2 7" id="KW-1003">Cell membrane</keyword>
<proteinExistence type="inferred from homology"/>
<organism evidence="8 9">
    <name type="scientific">Candidatus Scatocola faecipullorum</name>
    <dbReference type="NCBI Taxonomy" id="2840917"/>
    <lineage>
        <taxon>Bacteria</taxon>
        <taxon>Pseudomonadati</taxon>
        <taxon>Pseudomonadota</taxon>
        <taxon>Alphaproteobacteria</taxon>
        <taxon>Rhodospirillales</taxon>
        <taxon>Rhodospirillaceae</taxon>
        <taxon>Rhodospirillaceae incertae sedis</taxon>
        <taxon>Candidatus Scatocola</taxon>
    </lineage>
</organism>
<evidence type="ECO:0000256" key="4">
    <source>
        <dbReference type="ARBA" id="ARBA00022692"/>
    </source>
</evidence>
<feature type="transmembrane region" description="Helical" evidence="7">
    <location>
        <begin position="198"/>
        <end position="215"/>
    </location>
</feature>
<evidence type="ECO:0000256" key="7">
    <source>
        <dbReference type="HAMAP-Rule" id="MF_00672"/>
    </source>
</evidence>
<keyword evidence="6 7" id="KW-0472">Membrane</keyword>
<sequence>MFATCREFLFFLSKRAKNDTIFRVAASLSYTSLIAIVPLFAIGLAIFSAFPVFNSVRGQIEDFLLKNFVPTIEQEVSQYFSEFLNATGQLTTIGVVGLAITAILMLSTIENSLNFIFKVTRPRRFTTKVTLYWTVITLGPLLLGAVFSLRGYLFTLQQMMPEDMAGKGIMLGNLLPAAINLFLLLLVYVLVPNKKVHIKNAFFGALVAIILFWLLRKGFTSAITMTATYKTLYGALATLPIFLIWMYLAWAVVIFGAVFTAALEEYQQLDERQLKKVLVAGKPEKR</sequence>
<dbReference type="PIRSF" id="PIRSF035875">
    <property type="entry name" value="RNase_BN"/>
    <property type="match status" value="1"/>
</dbReference>
<evidence type="ECO:0000313" key="8">
    <source>
        <dbReference type="EMBL" id="HIU52770.1"/>
    </source>
</evidence>
<dbReference type="HAMAP" id="MF_00672">
    <property type="entry name" value="UPF0761"/>
    <property type="match status" value="1"/>
</dbReference>
<feature type="transmembrane region" description="Helical" evidence="7">
    <location>
        <begin position="169"/>
        <end position="191"/>
    </location>
</feature>
<gene>
    <name evidence="8" type="ORF">IAD20_01665</name>
</gene>
<comment type="caution">
    <text evidence="8">The sequence shown here is derived from an EMBL/GenBank/DDBJ whole genome shotgun (WGS) entry which is preliminary data.</text>
</comment>
<evidence type="ECO:0000256" key="6">
    <source>
        <dbReference type="ARBA" id="ARBA00023136"/>
    </source>
</evidence>